<dbReference type="RefSeq" id="WP_093341119.1">
    <property type="nucleotide sequence ID" value="NZ_FOUY01000009.1"/>
</dbReference>
<reference evidence="7 8" key="1">
    <citation type="submission" date="2016-10" db="EMBL/GenBank/DDBJ databases">
        <authorList>
            <person name="de Groot N.N."/>
        </authorList>
    </citation>
    <scope>NUCLEOTIDE SEQUENCE [LARGE SCALE GENOMIC DNA]</scope>
    <source>
        <strain evidence="7 8">CGMCC 4.1877</strain>
    </source>
</reference>
<feature type="transmembrane region" description="Helical" evidence="6">
    <location>
        <begin position="93"/>
        <end position="115"/>
    </location>
</feature>
<feature type="transmembrane region" description="Helical" evidence="6">
    <location>
        <begin position="424"/>
        <end position="443"/>
    </location>
</feature>
<feature type="transmembrane region" description="Helical" evidence="6">
    <location>
        <begin position="366"/>
        <end position="387"/>
    </location>
</feature>
<name>A0A1I4WSI0_PSUAM</name>
<feature type="transmembrane region" description="Helical" evidence="6">
    <location>
        <begin position="337"/>
        <end position="359"/>
    </location>
</feature>
<keyword evidence="4 6" id="KW-1133">Transmembrane helix</keyword>
<dbReference type="InterPro" id="IPR050833">
    <property type="entry name" value="Poly_Biosynth_Transport"/>
</dbReference>
<feature type="transmembrane region" description="Helical" evidence="6">
    <location>
        <begin position="449"/>
        <end position="469"/>
    </location>
</feature>
<feature type="transmembrane region" description="Helical" evidence="6">
    <location>
        <begin position="302"/>
        <end position="325"/>
    </location>
</feature>
<dbReference type="PANTHER" id="PTHR30250">
    <property type="entry name" value="PST FAMILY PREDICTED COLANIC ACID TRANSPORTER"/>
    <property type="match status" value="1"/>
</dbReference>
<evidence type="ECO:0000256" key="3">
    <source>
        <dbReference type="ARBA" id="ARBA00022692"/>
    </source>
</evidence>
<sequence length="475" mass="48262">MSRVVDPEAAGNASRDVLGRGSLYTLGSVAPILANVLVTPVVTRVLGVGEYGVVAVGLVLVQVGSMVAGLGMAASITRHGIMERSGEAGSRKLALQGSALATLLVLAAVATGPLWGEPVLGTPWQAGLAFAALAAAGFATIQNAQSFLRVQDRPLPFVALSTVATLGGPVAGLLLVTLRASDAEDYLFGLLLGYLVAGLAGIVLALRGGRPHGERGDLRRALRVGLPAVPHLVALLLVQNALVLIANRFFGLDDGGRLQIALLLGSAPAMIVSALNNAWAPVVYRTDPADRGAALERTSRDVAAVTAALAGGVALLSPFLLRFLAPATFVPAELVPAAGVAAAGAVISVAYLANVHLVFASGRSGGLALASPLSLVAGLVVAVLLAGTGSLTAVAFGFPLIYLALAVGTSLLRRRVSETTWREAVLLGPIGAGALACAVGALLPTAGWAWLSTRFGLALLLGIALVWMVRRVFRS</sequence>
<dbReference type="PANTHER" id="PTHR30250:SF11">
    <property type="entry name" value="O-ANTIGEN TRANSPORTER-RELATED"/>
    <property type="match status" value="1"/>
</dbReference>
<evidence type="ECO:0000313" key="7">
    <source>
        <dbReference type="EMBL" id="SFN16445.1"/>
    </source>
</evidence>
<gene>
    <name evidence="7" type="ORF">SAMN05216207_100962</name>
</gene>
<feature type="transmembrane region" description="Helical" evidence="6">
    <location>
        <begin position="21"/>
        <end position="39"/>
    </location>
</feature>
<dbReference type="STRING" id="260086.SAMN05216207_100962"/>
<evidence type="ECO:0000313" key="8">
    <source>
        <dbReference type="Proteomes" id="UP000199614"/>
    </source>
</evidence>
<dbReference type="Proteomes" id="UP000199614">
    <property type="component" value="Unassembled WGS sequence"/>
</dbReference>
<feature type="transmembrane region" description="Helical" evidence="6">
    <location>
        <begin position="157"/>
        <end position="180"/>
    </location>
</feature>
<proteinExistence type="predicted"/>
<feature type="transmembrane region" description="Helical" evidence="6">
    <location>
        <begin position="226"/>
        <end position="246"/>
    </location>
</feature>
<feature type="transmembrane region" description="Helical" evidence="6">
    <location>
        <begin position="127"/>
        <end position="145"/>
    </location>
</feature>
<evidence type="ECO:0000256" key="4">
    <source>
        <dbReference type="ARBA" id="ARBA00022989"/>
    </source>
</evidence>
<keyword evidence="3 6" id="KW-0812">Transmembrane</keyword>
<feature type="transmembrane region" description="Helical" evidence="6">
    <location>
        <begin position="51"/>
        <end position="73"/>
    </location>
</feature>
<organism evidence="7 8">
    <name type="scientific">Pseudonocardia ammonioxydans</name>
    <dbReference type="NCBI Taxonomy" id="260086"/>
    <lineage>
        <taxon>Bacteria</taxon>
        <taxon>Bacillati</taxon>
        <taxon>Actinomycetota</taxon>
        <taxon>Actinomycetes</taxon>
        <taxon>Pseudonocardiales</taxon>
        <taxon>Pseudonocardiaceae</taxon>
        <taxon>Pseudonocardia</taxon>
    </lineage>
</organism>
<keyword evidence="8" id="KW-1185">Reference proteome</keyword>
<evidence type="ECO:0000256" key="5">
    <source>
        <dbReference type="ARBA" id="ARBA00023136"/>
    </source>
</evidence>
<keyword evidence="2" id="KW-1003">Cell membrane</keyword>
<evidence type="ECO:0000256" key="2">
    <source>
        <dbReference type="ARBA" id="ARBA00022475"/>
    </source>
</evidence>
<feature type="transmembrane region" description="Helical" evidence="6">
    <location>
        <begin position="393"/>
        <end position="412"/>
    </location>
</feature>
<comment type="subcellular location">
    <subcellularLocation>
        <location evidence="1">Cell membrane</location>
        <topology evidence="1">Multi-pass membrane protein</topology>
    </subcellularLocation>
</comment>
<dbReference type="EMBL" id="FOUY01000009">
    <property type="protein sequence ID" value="SFN16445.1"/>
    <property type="molecule type" value="Genomic_DNA"/>
</dbReference>
<dbReference type="InterPro" id="IPR002797">
    <property type="entry name" value="Polysacc_synth"/>
</dbReference>
<evidence type="ECO:0000256" key="6">
    <source>
        <dbReference type="SAM" id="Phobius"/>
    </source>
</evidence>
<dbReference type="Pfam" id="PF01943">
    <property type="entry name" value="Polysacc_synt"/>
    <property type="match status" value="1"/>
</dbReference>
<accession>A0A1I4WSI0</accession>
<dbReference type="GO" id="GO:0005886">
    <property type="term" value="C:plasma membrane"/>
    <property type="evidence" value="ECO:0007669"/>
    <property type="project" value="UniProtKB-SubCell"/>
</dbReference>
<feature type="transmembrane region" description="Helical" evidence="6">
    <location>
        <begin position="186"/>
        <end position="206"/>
    </location>
</feature>
<evidence type="ECO:0000256" key="1">
    <source>
        <dbReference type="ARBA" id="ARBA00004651"/>
    </source>
</evidence>
<keyword evidence="5 6" id="KW-0472">Membrane</keyword>
<protein>
    <submittedName>
        <fullName evidence="7">Membrane protein involved in the export of O-antigen and teichoic acid</fullName>
    </submittedName>
</protein>
<feature type="transmembrane region" description="Helical" evidence="6">
    <location>
        <begin position="258"/>
        <end position="282"/>
    </location>
</feature>
<dbReference type="AlphaFoldDB" id="A0A1I4WSI0"/>